<proteinExistence type="predicted"/>
<accession>A0A517W166</accession>
<protein>
    <submittedName>
        <fullName evidence="1">Uncharacterized protein</fullName>
    </submittedName>
</protein>
<evidence type="ECO:0000313" key="2">
    <source>
        <dbReference type="Proteomes" id="UP000318704"/>
    </source>
</evidence>
<name>A0A517W166_9PLAN</name>
<dbReference type="AlphaFoldDB" id="A0A517W166"/>
<reference evidence="1 2" key="1">
    <citation type="submission" date="2019-03" db="EMBL/GenBank/DDBJ databases">
        <title>Deep-cultivation of Planctomycetes and their phenomic and genomic characterization uncovers novel biology.</title>
        <authorList>
            <person name="Wiegand S."/>
            <person name="Jogler M."/>
            <person name="Boedeker C."/>
            <person name="Pinto D."/>
            <person name="Vollmers J."/>
            <person name="Rivas-Marin E."/>
            <person name="Kohn T."/>
            <person name="Peeters S.H."/>
            <person name="Heuer A."/>
            <person name="Rast P."/>
            <person name="Oberbeckmann S."/>
            <person name="Bunk B."/>
            <person name="Jeske O."/>
            <person name="Meyerdierks A."/>
            <person name="Storesund J.E."/>
            <person name="Kallscheuer N."/>
            <person name="Luecker S."/>
            <person name="Lage O.M."/>
            <person name="Pohl T."/>
            <person name="Merkel B.J."/>
            <person name="Hornburger P."/>
            <person name="Mueller R.-W."/>
            <person name="Bruemmer F."/>
            <person name="Labrenz M."/>
            <person name="Spormann A.M."/>
            <person name="Op den Camp H."/>
            <person name="Overmann J."/>
            <person name="Amann R."/>
            <person name="Jetten M.S.M."/>
            <person name="Mascher T."/>
            <person name="Medema M.H."/>
            <person name="Devos D.P."/>
            <person name="Kaster A.-K."/>
            <person name="Ovreas L."/>
            <person name="Rohde M."/>
            <person name="Galperin M.Y."/>
            <person name="Jogler C."/>
        </authorList>
    </citation>
    <scope>NUCLEOTIDE SEQUENCE [LARGE SCALE GENOMIC DNA]</scope>
    <source>
        <strain evidence="1 2">V144</strain>
    </source>
</reference>
<dbReference type="EMBL" id="CP037920">
    <property type="protein sequence ID" value="QDT98995.1"/>
    <property type="molecule type" value="Genomic_DNA"/>
</dbReference>
<dbReference type="Proteomes" id="UP000318704">
    <property type="component" value="Chromosome"/>
</dbReference>
<dbReference type="RefSeq" id="WP_144988108.1">
    <property type="nucleotide sequence ID" value="NZ_CP037920.1"/>
</dbReference>
<dbReference type="KEGG" id="gaw:V144x_45050"/>
<organism evidence="1 2">
    <name type="scientific">Gimesia aquarii</name>
    <dbReference type="NCBI Taxonomy" id="2527964"/>
    <lineage>
        <taxon>Bacteria</taxon>
        <taxon>Pseudomonadati</taxon>
        <taxon>Planctomycetota</taxon>
        <taxon>Planctomycetia</taxon>
        <taxon>Planctomycetales</taxon>
        <taxon>Planctomycetaceae</taxon>
        <taxon>Gimesia</taxon>
    </lineage>
</organism>
<gene>
    <name evidence="1" type="ORF">V144x_45050</name>
</gene>
<sequence>MDSSTHHIFEEGPPIPEMREIIFGEKQFADYISDLKNCTQIQAVQTKGGETLYADESQLKLDHAFTTFRKGAVRGVQIRYHHNGFDWTDTVFKLASDYKIVRCQHPIQED</sequence>
<evidence type="ECO:0000313" key="1">
    <source>
        <dbReference type="EMBL" id="QDT98995.1"/>
    </source>
</evidence>